<evidence type="ECO:0000259" key="7">
    <source>
        <dbReference type="Pfam" id="PF10192"/>
    </source>
</evidence>
<dbReference type="GO" id="GO:0016020">
    <property type="term" value="C:membrane"/>
    <property type="evidence" value="ECO:0007669"/>
    <property type="project" value="UniProtKB-SubCell"/>
</dbReference>
<dbReference type="STRING" id="137246.A0A401T7W2"/>
<evidence type="ECO:0000259" key="8">
    <source>
        <dbReference type="Pfam" id="PF21892"/>
    </source>
</evidence>
<accession>A0A401T7W2</accession>
<gene>
    <name evidence="9" type="ORF">chiPu_0017220</name>
</gene>
<dbReference type="GO" id="GO:0019236">
    <property type="term" value="P:response to pheromone"/>
    <property type="evidence" value="ECO:0007669"/>
    <property type="project" value="InterPro"/>
</dbReference>
<dbReference type="PANTHER" id="PTHR23252">
    <property type="entry name" value="INTIMAL THICKNESS RECEPTOR-RELATED"/>
    <property type="match status" value="1"/>
</dbReference>
<keyword evidence="2 6" id="KW-0812">Transmembrane</keyword>
<evidence type="ECO:0000313" key="10">
    <source>
        <dbReference type="Proteomes" id="UP000287033"/>
    </source>
</evidence>
<evidence type="ECO:0000256" key="3">
    <source>
        <dbReference type="ARBA" id="ARBA00022989"/>
    </source>
</evidence>
<keyword evidence="10" id="KW-1185">Reference proteome</keyword>
<evidence type="ECO:0000256" key="1">
    <source>
        <dbReference type="ARBA" id="ARBA00004141"/>
    </source>
</evidence>
<keyword evidence="3 6" id="KW-1133">Transmembrane helix</keyword>
<dbReference type="Proteomes" id="UP000287033">
    <property type="component" value="Unassembled WGS sequence"/>
</dbReference>
<dbReference type="Pfam" id="PF10192">
    <property type="entry name" value="GPR180-TMEM145_TM"/>
    <property type="match status" value="1"/>
</dbReference>
<dbReference type="AlphaFoldDB" id="A0A401T7W2"/>
<comment type="subcellular location">
    <subcellularLocation>
        <location evidence="1">Membrane</location>
        <topology evidence="1">Multi-pass membrane protein</topology>
    </subcellularLocation>
</comment>
<proteinExistence type="predicted"/>
<dbReference type="PANTHER" id="PTHR23252:SF24">
    <property type="entry name" value="TRANSMEMBRANE PROTEIN 145"/>
    <property type="match status" value="1"/>
</dbReference>
<dbReference type="EMBL" id="BEZZ01001234">
    <property type="protein sequence ID" value="GCC38704.1"/>
    <property type="molecule type" value="Genomic_DNA"/>
</dbReference>
<evidence type="ECO:0000256" key="4">
    <source>
        <dbReference type="ARBA" id="ARBA00023136"/>
    </source>
</evidence>
<keyword evidence="5" id="KW-0325">Glycoprotein</keyword>
<feature type="domain" description="GPR180/TMEM145 transmembrane" evidence="7">
    <location>
        <begin position="213"/>
        <end position="291"/>
    </location>
</feature>
<protein>
    <submittedName>
        <fullName evidence="9">Uncharacterized protein</fullName>
    </submittedName>
</protein>
<feature type="transmembrane region" description="Helical" evidence="6">
    <location>
        <begin position="262"/>
        <end position="281"/>
    </location>
</feature>
<name>A0A401T7W2_CHIPU</name>
<evidence type="ECO:0000313" key="9">
    <source>
        <dbReference type="EMBL" id="GCC38704.1"/>
    </source>
</evidence>
<dbReference type="InterPro" id="IPR053880">
    <property type="entry name" value="GPR180-like_N"/>
</dbReference>
<dbReference type="Pfam" id="PF21892">
    <property type="entry name" value="TMEM145_N"/>
    <property type="match status" value="1"/>
</dbReference>
<evidence type="ECO:0000256" key="2">
    <source>
        <dbReference type="ARBA" id="ARBA00022692"/>
    </source>
</evidence>
<feature type="transmembrane region" description="Helical" evidence="6">
    <location>
        <begin position="226"/>
        <end position="250"/>
    </location>
</feature>
<organism evidence="9 10">
    <name type="scientific">Chiloscyllium punctatum</name>
    <name type="common">Brownbanded bambooshark</name>
    <name type="synonym">Hemiscyllium punctatum</name>
    <dbReference type="NCBI Taxonomy" id="137246"/>
    <lineage>
        <taxon>Eukaryota</taxon>
        <taxon>Metazoa</taxon>
        <taxon>Chordata</taxon>
        <taxon>Craniata</taxon>
        <taxon>Vertebrata</taxon>
        <taxon>Chondrichthyes</taxon>
        <taxon>Elasmobranchii</taxon>
        <taxon>Galeomorphii</taxon>
        <taxon>Galeoidea</taxon>
        <taxon>Orectolobiformes</taxon>
        <taxon>Hemiscylliidae</taxon>
        <taxon>Chiloscyllium</taxon>
    </lineage>
</organism>
<feature type="domain" description="GPR180-like N-terminal" evidence="8">
    <location>
        <begin position="85"/>
        <end position="192"/>
    </location>
</feature>
<dbReference type="GO" id="GO:0007186">
    <property type="term" value="P:G protein-coupled receptor signaling pathway"/>
    <property type="evidence" value="ECO:0007669"/>
    <property type="project" value="InterPro"/>
</dbReference>
<keyword evidence="4 6" id="KW-0472">Membrane</keyword>
<evidence type="ECO:0000256" key="6">
    <source>
        <dbReference type="SAM" id="Phobius"/>
    </source>
</evidence>
<feature type="transmembrane region" description="Helical" evidence="6">
    <location>
        <begin position="313"/>
        <end position="332"/>
    </location>
</feature>
<dbReference type="OMA" id="VWFLAKP"/>
<comment type="caution">
    <text evidence="9">The sequence shown here is derived from an EMBL/GenBank/DDBJ whole genome shotgun (WGS) entry which is preliminary data.</text>
</comment>
<evidence type="ECO:0000256" key="5">
    <source>
        <dbReference type="ARBA" id="ARBA00023180"/>
    </source>
</evidence>
<dbReference type="InterPro" id="IPR019336">
    <property type="entry name" value="GPR180/TMEM145_TM"/>
</dbReference>
<sequence length="435" mass="49755">MRPRLARSLSDSGGRVPGCTWSEGRGLGASGVKVVVPELTVSHGQIRLQFRICHKQEESLIVLRIFVVHKLELVKIIKLHTKVLKGQISYHFRYPKAKHIVNLLFYYDEVTQWPSVYKNSSKDCWSKEAVAANGNSQLLNLTQSFLLSGCQLVETNGINYTDCQRRLNVHSARERWWFLAISNCKGGGITMEYTITMSNGKTLWRRHFSANQIGHLKKRRLLHSSFLMLMASVGAEVLGHFFLSIHLGIYALNGVGCQSVKIIGRLLLVISYLLLVPMLLLISHGFTITRFFAVPISSLFGQFMIVNWKRERIMNTVSLFLKFYVYIVMLFLTRPFQSNLRFPYHIDTSRIALMRYASESQENLEQLGHHIYRNISMTSFINDSSTAPNVPNSSGANIWGLQEDTDFTRGLLERTQSPIDSRFGFVKKQETNQWI</sequence>
<dbReference type="InterPro" id="IPR047831">
    <property type="entry name" value="GPR180/TMEM145"/>
</dbReference>
<reference evidence="9 10" key="1">
    <citation type="journal article" date="2018" name="Nat. Ecol. Evol.">
        <title>Shark genomes provide insights into elasmobranch evolution and the origin of vertebrates.</title>
        <authorList>
            <person name="Hara Y"/>
            <person name="Yamaguchi K"/>
            <person name="Onimaru K"/>
            <person name="Kadota M"/>
            <person name="Koyanagi M"/>
            <person name="Keeley SD"/>
            <person name="Tatsumi K"/>
            <person name="Tanaka K"/>
            <person name="Motone F"/>
            <person name="Kageyama Y"/>
            <person name="Nozu R"/>
            <person name="Adachi N"/>
            <person name="Nishimura O"/>
            <person name="Nakagawa R"/>
            <person name="Tanegashima C"/>
            <person name="Kiyatake I"/>
            <person name="Matsumoto R"/>
            <person name="Murakumo K"/>
            <person name="Nishida K"/>
            <person name="Terakita A"/>
            <person name="Kuratani S"/>
            <person name="Sato K"/>
            <person name="Hyodo S Kuraku.S."/>
        </authorList>
    </citation>
    <scope>NUCLEOTIDE SEQUENCE [LARGE SCALE GENOMIC DNA]</scope>
</reference>
<dbReference type="OrthoDB" id="205745at2759"/>
<feature type="transmembrane region" description="Helical" evidence="6">
    <location>
        <begin position="288"/>
        <end position="307"/>
    </location>
</feature>